<protein>
    <recommendedName>
        <fullName evidence="3">Josephin-like protein</fullName>
    </recommendedName>
</protein>
<sequence length="115" mass="12670">MSTKESSKGSQKDEANNTKFCGFMRCRRREFSAVMFLKHLGRKVAKGLHLMSMRIRASSHPKVAASSFSSSSRRSKPFVTPVDSHRSAAIEDCIQFINSSAASLPRSNSVSATSR</sequence>
<evidence type="ECO:0000313" key="2">
    <source>
        <dbReference type="Proteomes" id="UP000828251"/>
    </source>
</evidence>
<dbReference type="Proteomes" id="UP000828251">
    <property type="component" value="Unassembled WGS sequence"/>
</dbReference>
<keyword evidence="2" id="KW-1185">Reference proteome</keyword>
<dbReference type="PANTHER" id="PTHR34355:SF7">
    <property type="entry name" value="JOSEPHIN PROTEIN-LIKE PROTEIN"/>
    <property type="match status" value="1"/>
</dbReference>
<dbReference type="OrthoDB" id="847636at2759"/>
<gene>
    <name evidence="1" type="ORF">J1N35_008498</name>
</gene>
<accession>A0A9D3WB48</accession>
<evidence type="ECO:0008006" key="3">
    <source>
        <dbReference type="Google" id="ProtNLM"/>
    </source>
</evidence>
<dbReference type="PANTHER" id="PTHR34355">
    <property type="entry name" value="JOSEPHIN-LIKE PROTEIN"/>
    <property type="match status" value="1"/>
</dbReference>
<dbReference type="AlphaFoldDB" id="A0A9D3WB48"/>
<evidence type="ECO:0000313" key="1">
    <source>
        <dbReference type="EMBL" id="KAH1115120.1"/>
    </source>
</evidence>
<comment type="caution">
    <text evidence="1">The sequence shown here is derived from an EMBL/GenBank/DDBJ whole genome shotgun (WGS) entry which is preliminary data.</text>
</comment>
<reference evidence="1 2" key="1">
    <citation type="journal article" date="2021" name="Plant Biotechnol. J.">
        <title>Multi-omics assisted identification of the key and species-specific regulatory components of drought-tolerant mechanisms in Gossypium stocksii.</title>
        <authorList>
            <person name="Yu D."/>
            <person name="Ke L."/>
            <person name="Zhang D."/>
            <person name="Wu Y."/>
            <person name="Sun Y."/>
            <person name="Mei J."/>
            <person name="Sun J."/>
            <person name="Sun Y."/>
        </authorList>
    </citation>
    <scope>NUCLEOTIDE SEQUENCE [LARGE SCALE GENOMIC DNA]</scope>
    <source>
        <strain evidence="2">cv. E1</strain>
        <tissue evidence="1">Leaf</tissue>
    </source>
</reference>
<name>A0A9D3WB48_9ROSI</name>
<proteinExistence type="predicted"/>
<dbReference type="EMBL" id="JAIQCV010000003">
    <property type="protein sequence ID" value="KAH1115120.1"/>
    <property type="molecule type" value="Genomic_DNA"/>
</dbReference>
<organism evidence="1 2">
    <name type="scientific">Gossypium stocksii</name>
    <dbReference type="NCBI Taxonomy" id="47602"/>
    <lineage>
        <taxon>Eukaryota</taxon>
        <taxon>Viridiplantae</taxon>
        <taxon>Streptophyta</taxon>
        <taxon>Embryophyta</taxon>
        <taxon>Tracheophyta</taxon>
        <taxon>Spermatophyta</taxon>
        <taxon>Magnoliopsida</taxon>
        <taxon>eudicotyledons</taxon>
        <taxon>Gunneridae</taxon>
        <taxon>Pentapetalae</taxon>
        <taxon>rosids</taxon>
        <taxon>malvids</taxon>
        <taxon>Malvales</taxon>
        <taxon>Malvaceae</taxon>
        <taxon>Malvoideae</taxon>
        <taxon>Gossypium</taxon>
    </lineage>
</organism>